<evidence type="ECO:0000313" key="1">
    <source>
        <dbReference type="EMBL" id="MDR7301675.1"/>
    </source>
</evidence>
<evidence type="ECO:0000313" key="2">
    <source>
        <dbReference type="Proteomes" id="UP001180845"/>
    </source>
</evidence>
<proteinExistence type="predicted"/>
<dbReference type="RefSeq" id="WP_310272526.1">
    <property type="nucleotide sequence ID" value="NZ_JAVDXW010000001.1"/>
</dbReference>
<name>A0AAE4CKZ4_9ACTN</name>
<accession>A0AAE4CKZ4</accession>
<dbReference type="AlphaFoldDB" id="A0AAE4CKZ4"/>
<comment type="caution">
    <text evidence="1">The sequence shown here is derived from an EMBL/GenBank/DDBJ whole genome shotgun (WGS) entry which is preliminary data.</text>
</comment>
<gene>
    <name evidence="1" type="ORF">JOF55_001856</name>
</gene>
<sequence>MTVDTGSLVRFGRNERDHITVHVPESHRPVLDVLRDLPIWAWPEILHHSYHPTDEEWDTGGNVYGITINRRGVTIENEVFDITLATIPHGDFITIVEGYLAELDRWYTEHGIPTEQRRDLYHPTENPTGKPYHQH</sequence>
<protein>
    <submittedName>
        <fullName evidence="1">Uncharacterized protein</fullName>
    </submittedName>
</protein>
<reference evidence="1" key="1">
    <citation type="submission" date="2023-07" db="EMBL/GenBank/DDBJ databases">
        <title>Sequencing the genomes of 1000 actinobacteria strains.</title>
        <authorList>
            <person name="Klenk H.-P."/>
        </authorList>
    </citation>
    <scope>NUCLEOTIDE SEQUENCE</scope>
    <source>
        <strain evidence="1">DSM 45977</strain>
    </source>
</reference>
<dbReference type="Proteomes" id="UP001180845">
    <property type="component" value="Unassembled WGS sequence"/>
</dbReference>
<keyword evidence="2" id="KW-1185">Reference proteome</keyword>
<organism evidence="1 2">
    <name type="scientific">Haloactinomyces albus</name>
    <dbReference type="NCBI Taxonomy" id="1352928"/>
    <lineage>
        <taxon>Bacteria</taxon>
        <taxon>Bacillati</taxon>
        <taxon>Actinomycetota</taxon>
        <taxon>Actinomycetes</taxon>
        <taxon>Actinopolysporales</taxon>
        <taxon>Actinopolysporaceae</taxon>
        <taxon>Haloactinomyces</taxon>
    </lineage>
</organism>
<dbReference type="EMBL" id="JAVDXW010000001">
    <property type="protein sequence ID" value="MDR7301675.1"/>
    <property type="molecule type" value="Genomic_DNA"/>
</dbReference>